<dbReference type="AlphaFoldDB" id="A0A1H0KKU9"/>
<dbReference type="STRING" id="504798.SAMN05421871_102527"/>
<dbReference type="RefSeq" id="WP_091372770.1">
    <property type="nucleotide sequence ID" value="NZ_FNDV01000002.1"/>
</dbReference>
<evidence type="ECO:0000313" key="4">
    <source>
        <dbReference type="Proteomes" id="UP000199651"/>
    </source>
</evidence>
<feature type="transmembrane region" description="Helical" evidence="2">
    <location>
        <begin position="36"/>
        <end position="60"/>
    </location>
</feature>
<proteinExistence type="predicted"/>
<reference evidence="4" key="1">
    <citation type="submission" date="2016-10" db="EMBL/GenBank/DDBJ databases">
        <authorList>
            <person name="Varghese N."/>
            <person name="Submissions S."/>
        </authorList>
    </citation>
    <scope>NUCLEOTIDE SEQUENCE [LARGE SCALE GENOMIC DNA]</scope>
    <source>
        <strain evidence="4">IBRC-M 10655</strain>
    </source>
</reference>
<keyword evidence="2" id="KW-0472">Membrane</keyword>
<evidence type="ECO:0000256" key="2">
    <source>
        <dbReference type="SAM" id="Phobius"/>
    </source>
</evidence>
<keyword evidence="2" id="KW-0812">Transmembrane</keyword>
<organism evidence="3 4">
    <name type="scientific">Actinokineospora alba</name>
    <dbReference type="NCBI Taxonomy" id="504798"/>
    <lineage>
        <taxon>Bacteria</taxon>
        <taxon>Bacillati</taxon>
        <taxon>Actinomycetota</taxon>
        <taxon>Actinomycetes</taxon>
        <taxon>Pseudonocardiales</taxon>
        <taxon>Pseudonocardiaceae</taxon>
        <taxon>Actinokineospora</taxon>
    </lineage>
</organism>
<dbReference type="EMBL" id="FNJB01000003">
    <property type="protein sequence ID" value="SDO56436.1"/>
    <property type="molecule type" value="Genomic_DNA"/>
</dbReference>
<dbReference type="Proteomes" id="UP000199651">
    <property type="component" value="Unassembled WGS sequence"/>
</dbReference>
<feature type="region of interest" description="Disordered" evidence="1">
    <location>
        <begin position="65"/>
        <end position="84"/>
    </location>
</feature>
<keyword evidence="4" id="KW-1185">Reference proteome</keyword>
<protein>
    <submittedName>
        <fullName evidence="3">Uncharacterized protein</fullName>
    </submittedName>
</protein>
<dbReference type="OrthoDB" id="3692222at2"/>
<evidence type="ECO:0000313" key="3">
    <source>
        <dbReference type="EMBL" id="SDO56436.1"/>
    </source>
</evidence>
<name>A0A1H0KKU9_9PSEU</name>
<accession>A0A1H0KKU9</accession>
<feature type="compositionally biased region" description="Low complexity" evidence="1">
    <location>
        <begin position="180"/>
        <end position="197"/>
    </location>
</feature>
<keyword evidence="2" id="KW-1133">Transmembrane helix</keyword>
<sequence>MTYPQLPYPDDRPPYGPTIQYGGDFPPPSPKKSGPVIAALAAGVTVLGLGVTGFIAPGFLVSEQTPTAPPTTVTTTSTKPSDDPKDFLKTLVSALDTRDATALTDLACELKRPSVSTVIDNASAINQVTLLDTKKISARRATAIVSITTDVRRAKVELTVTRKDDTWCWSDARPAERTRPTTSRPTPTTTTTPDSPTAGGKPVAPEALAVMQKFLDSVNAGDAATAKSLLCTDAIATPQKVDELVGYQPNLKIDTGMDGISSGKESVQLYLSGTAKGQRLNGHAANLWATSYNSPWCIHAFRAVVV</sequence>
<evidence type="ECO:0000256" key="1">
    <source>
        <dbReference type="SAM" id="MobiDB-lite"/>
    </source>
</evidence>
<feature type="region of interest" description="Disordered" evidence="1">
    <location>
        <begin position="1"/>
        <end position="32"/>
    </location>
</feature>
<feature type="region of interest" description="Disordered" evidence="1">
    <location>
        <begin position="171"/>
        <end position="202"/>
    </location>
</feature>
<gene>
    <name evidence="3" type="ORF">SAMN05192558_103522</name>
</gene>
<feature type="compositionally biased region" description="Low complexity" evidence="1">
    <location>
        <begin position="70"/>
        <end position="79"/>
    </location>
</feature>